<comment type="caution">
    <text evidence="13">The sequence shown here is derived from an EMBL/GenBank/DDBJ whole genome shotgun (WGS) entry which is preliminary data.</text>
</comment>
<dbReference type="Pfam" id="PF01435">
    <property type="entry name" value="Peptidase_M48"/>
    <property type="match status" value="1"/>
</dbReference>
<gene>
    <name evidence="11" type="primary">htpX</name>
    <name evidence="14" type="ORF">OB955_16770</name>
    <name evidence="13" type="ORF">OB960_21055</name>
</gene>
<evidence type="ECO:0000256" key="8">
    <source>
        <dbReference type="ARBA" id="ARBA00022989"/>
    </source>
</evidence>
<proteinExistence type="inferred from homology"/>
<evidence type="ECO:0000313" key="15">
    <source>
        <dbReference type="Proteomes" id="UP001320972"/>
    </source>
</evidence>
<evidence type="ECO:0000256" key="4">
    <source>
        <dbReference type="ARBA" id="ARBA00022692"/>
    </source>
</evidence>
<dbReference type="EMBL" id="JAOPKB010000011">
    <property type="protein sequence ID" value="MCU4974378.1"/>
    <property type="molecule type" value="Genomic_DNA"/>
</dbReference>
<keyword evidence="9 11" id="KW-0482">Metalloprotease</keyword>
<keyword evidence="4 11" id="KW-0812">Transmembrane</keyword>
<evidence type="ECO:0000256" key="10">
    <source>
        <dbReference type="ARBA" id="ARBA00023136"/>
    </source>
</evidence>
<keyword evidence="15" id="KW-1185">Reference proteome</keyword>
<keyword evidence="6 11" id="KW-0378">Hydrolase</keyword>
<keyword evidence="5 11" id="KW-0479">Metal-binding</keyword>
<evidence type="ECO:0000313" key="14">
    <source>
        <dbReference type="EMBL" id="MCU4974378.1"/>
    </source>
</evidence>
<feature type="binding site" evidence="11">
    <location>
        <position position="167"/>
    </location>
    <ligand>
        <name>Zn(2+)</name>
        <dbReference type="ChEBI" id="CHEBI:29105"/>
        <note>catalytic</note>
    </ligand>
</feature>
<evidence type="ECO:0000256" key="3">
    <source>
        <dbReference type="ARBA" id="ARBA00022670"/>
    </source>
</evidence>
<evidence type="ECO:0000256" key="5">
    <source>
        <dbReference type="ARBA" id="ARBA00022723"/>
    </source>
</evidence>
<dbReference type="GO" id="GO:0008270">
    <property type="term" value="F:zinc ion binding"/>
    <property type="evidence" value="ECO:0007669"/>
    <property type="project" value="UniProtKB-UniRule"/>
</dbReference>
<dbReference type="RefSeq" id="WP_338005688.1">
    <property type="nucleotide sequence ID" value="NZ_JAOPKA010000019.1"/>
</dbReference>
<sequence>MSLHNADAGTDRQLRLRMTIALVFLVLFPFAFVYTFLYLANTVGLALLEWADGRPRHGEFYVDPILLTVAILGGLAVQYWVGPRTVLTSVRARRVGADAYPDLHATVTRLAAQTDVPAPELAVIRSDVPNAFAVAAGSRGTIAVTTGLLELLSEDELEAVLAHELAHLSNRDASLMTVAWLLPTITYYLAIVAFYVLYGMVRLLGASSSGTSSSGNRDGKGLAVAIVVITVCAVLTLAVSAMFWLGSVLLYRILSRYREYAADRAAATTTGSPAVLAGALEKIDGTMPTVPDCDLRKLDGGVEALYLAPLDTRSFDSKELISTDIFPETHPPTEERIDRLRELARGEGGE</sequence>
<evidence type="ECO:0000259" key="12">
    <source>
        <dbReference type="Pfam" id="PF01435"/>
    </source>
</evidence>
<evidence type="ECO:0000256" key="7">
    <source>
        <dbReference type="ARBA" id="ARBA00022833"/>
    </source>
</evidence>
<dbReference type="GO" id="GO:0005886">
    <property type="term" value="C:plasma membrane"/>
    <property type="evidence" value="ECO:0007669"/>
    <property type="project" value="UniProtKB-SubCell"/>
</dbReference>
<dbReference type="InterPro" id="IPR001915">
    <property type="entry name" value="Peptidase_M48"/>
</dbReference>
<name>A0AAP2Z278_9EURY</name>
<accession>A0AAP2Z278</accession>
<feature type="binding site" evidence="11">
    <location>
        <position position="259"/>
    </location>
    <ligand>
        <name>Zn(2+)</name>
        <dbReference type="ChEBI" id="CHEBI:29105"/>
        <note>catalytic</note>
    </ligand>
</feature>
<dbReference type="Gene3D" id="3.30.2010.10">
    <property type="entry name" value="Metalloproteases ('zincins'), catalytic domain"/>
    <property type="match status" value="1"/>
</dbReference>
<feature type="binding site" evidence="11">
    <location>
        <position position="163"/>
    </location>
    <ligand>
        <name>Zn(2+)</name>
        <dbReference type="ChEBI" id="CHEBI:29105"/>
        <note>catalytic</note>
    </ligand>
</feature>
<evidence type="ECO:0000256" key="6">
    <source>
        <dbReference type="ARBA" id="ARBA00022801"/>
    </source>
</evidence>
<feature type="transmembrane region" description="Helical" evidence="11">
    <location>
        <begin position="221"/>
        <end position="251"/>
    </location>
</feature>
<dbReference type="InterPro" id="IPR022919">
    <property type="entry name" value="Pept_M48_protease_HtpX"/>
</dbReference>
<feature type="transmembrane region" description="Helical" evidence="11">
    <location>
        <begin position="60"/>
        <end position="81"/>
    </location>
</feature>
<dbReference type="PANTHER" id="PTHR43221:SF2">
    <property type="entry name" value="PROTEASE HTPX HOMOLOG"/>
    <property type="match status" value="1"/>
</dbReference>
<dbReference type="GO" id="GO:0004222">
    <property type="term" value="F:metalloendopeptidase activity"/>
    <property type="evidence" value="ECO:0007669"/>
    <property type="project" value="UniProtKB-UniRule"/>
</dbReference>
<comment type="subcellular location">
    <subcellularLocation>
        <location evidence="11">Cell membrane</location>
        <topology evidence="11">Multi-pass membrane protein</topology>
    </subcellularLocation>
</comment>
<dbReference type="Proteomes" id="UP001321018">
    <property type="component" value="Unassembled WGS sequence"/>
</dbReference>
<feature type="active site" evidence="11">
    <location>
        <position position="164"/>
    </location>
</feature>
<dbReference type="EC" id="3.4.24.-" evidence="11"/>
<keyword evidence="2 11" id="KW-1003">Cell membrane</keyword>
<evidence type="ECO:0000313" key="16">
    <source>
        <dbReference type="Proteomes" id="UP001321018"/>
    </source>
</evidence>
<keyword evidence="3 11" id="KW-0645">Protease</keyword>
<feature type="transmembrane region" description="Helical" evidence="11">
    <location>
        <begin position="20"/>
        <end position="40"/>
    </location>
</feature>
<protein>
    <recommendedName>
        <fullName evidence="11">Protease HtpX homolog</fullName>
        <ecNumber evidence="11">3.4.24.-</ecNumber>
    </recommendedName>
</protein>
<dbReference type="HAMAP" id="MF_00188">
    <property type="entry name" value="Pept_M48_protease_HtpX"/>
    <property type="match status" value="1"/>
</dbReference>
<comment type="cofactor">
    <cofactor evidence="11">
        <name>Zn(2+)</name>
        <dbReference type="ChEBI" id="CHEBI:29105"/>
    </cofactor>
    <text evidence="11">Binds 1 zinc ion per subunit.</text>
</comment>
<evidence type="ECO:0000256" key="11">
    <source>
        <dbReference type="HAMAP-Rule" id="MF_00188"/>
    </source>
</evidence>
<feature type="transmembrane region" description="Helical" evidence="11">
    <location>
        <begin position="178"/>
        <end position="201"/>
    </location>
</feature>
<dbReference type="Proteomes" id="UP001320972">
    <property type="component" value="Unassembled WGS sequence"/>
</dbReference>
<keyword evidence="8 11" id="KW-1133">Transmembrane helix</keyword>
<dbReference type="PANTHER" id="PTHR43221">
    <property type="entry name" value="PROTEASE HTPX"/>
    <property type="match status" value="1"/>
</dbReference>
<feature type="domain" description="Peptidase M48" evidence="12">
    <location>
        <begin position="101"/>
        <end position="343"/>
    </location>
</feature>
<evidence type="ECO:0000256" key="1">
    <source>
        <dbReference type="ARBA" id="ARBA00009779"/>
    </source>
</evidence>
<organism evidence="13 16">
    <name type="scientific">Natronoglomus mannanivorans</name>
    <dbReference type="NCBI Taxonomy" id="2979990"/>
    <lineage>
        <taxon>Archaea</taxon>
        <taxon>Methanobacteriati</taxon>
        <taxon>Methanobacteriota</taxon>
        <taxon>Stenosarchaea group</taxon>
        <taxon>Halobacteria</taxon>
        <taxon>Halobacteriales</taxon>
        <taxon>Natrialbaceae</taxon>
        <taxon>Natronoglomus</taxon>
    </lineage>
</organism>
<evidence type="ECO:0000256" key="2">
    <source>
        <dbReference type="ARBA" id="ARBA00022475"/>
    </source>
</evidence>
<keyword evidence="7 11" id="KW-0862">Zinc</keyword>
<keyword evidence="10 11" id="KW-0472">Membrane</keyword>
<reference evidence="13 15" key="1">
    <citation type="submission" date="2022-09" db="EMBL/GenBank/DDBJ databases">
        <title>Enrichment on poylsaccharides allowed isolation of novel metabolic and taxonomic groups of Haloarchaea.</title>
        <authorList>
            <person name="Sorokin D.Y."/>
            <person name="Elcheninov A.G."/>
            <person name="Khizhniak T.V."/>
            <person name="Kolganova T.V."/>
            <person name="Kublanov I.V."/>
        </authorList>
    </citation>
    <scope>NUCLEOTIDE SEQUENCE</scope>
    <source>
        <strain evidence="14 15">AArc-m2/3/4</strain>
        <strain evidence="13">AArc-xg1-1</strain>
    </source>
</reference>
<evidence type="ECO:0000256" key="9">
    <source>
        <dbReference type="ARBA" id="ARBA00023049"/>
    </source>
</evidence>
<dbReference type="InterPro" id="IPR050083">
    <property type="entry name" value="HtpX_protease"/>
</dbReference>
<comment type="similarity">
    <text evidence="1 11">Belongs to the peptidase M48B family.</text>
</comment>
<dbReference type="EMBL" id="JAOPKA010000019">
    <property type="protein sequence ID" value="MCU4743876.1"/>
    <property type="molecule type" value="Genomic_DNA"/>
</dbReference>
<dbReference type="AlphaFoldDB" id="A0AAP2Z278"/>
<dbReference type="GO" id="GO:0006508">
    <property type="term" value="P:proteolysis"/>
    <property type="evidence" value="ECO:0007669"/>
    <property type="project" value="UniProtKB-KW"/>
</dbReference>
<evidence type="ECO:0000313" key="13">
    <source>
        <dbReference type="EMBL" id="MCU4743876.1"/>
    </source>
</evidence>